<reference evidence="2" key="1">
    <citation type="submission" date="2020-08" db="EMBL/GenBank/DDBJ databases">
        <title>Multicomponent nature underlies the extraordinary mechanical properties of spider dragline silk.</title>
        <authorList>
            <person name="Kono N."/>
            <person name="Nakamura H."/>
            <person name="Mori M."/>
            <person name="Yoshida Y."/>
            <person name="Ohtoshi R."/>
            <person name="Malay A.D."/>
            <person name="Moran D.A.P."/>
            <person name="Tomita M."/>
            <person name="Numata K."/>
            <person name="Arakawa K."/>
        </authorList>
    </citation>
    <scope>NUCLEOTIDE SEQUENCE</scope>
</reference>
<feature type="compositionally biased region" description="Polar residues" evidence="1">
    <location>
        <begin position="31"/>
        <end position="40"/>
    </location>
</feature>
<gene>
    <name evidence="2" type="ORF">TNCV_3270091</name>
</gene>
<evidence type="ECO:0000256" key="1">
    <source>
        <dbReference type="SAM" id="MobiDB-lite"/>
    </source>
</evidence>
<proteinExistence type="predicted"/>
<comment type="caution">
    <text evidence="2">The sequence shown here is derived from an EMBL/GenBank/DDBJ whole genome shotgun (WGS) entry which is preliminary data.</text>
</comment>
<dbReference type="Proteomes" id="UP000887159">
    <property type="component" value="Unassembled WGS sequence"/>
</dbReference>
<evidence type="ECO:0000313" key="2">
    <source>
        <dbReference type="EMBL" id="GFY05137.1"/>
    </source>
</evidence>
<feature type="region of interest" description="Disordered" evidence="1">
    <location>
        <begin position="1"/>
        <end position="40"/>
    </location>
</feature>
<organism evidence="2 3">
    <name type="scientific">Trichonephila clavipes</name>
    <name type="common">Golden silk orbweaver</name>
    <name type="synonym">Nephila clavipes</name>
    <dbReference type="NCBI Taxonomy" id="2585209"/>
    <lineage>
        <taxon>Eukaryota</taxon>
        <taxon>Metazoa</taxon>
        <taxon>Ecdysozoa</taxon>
        <taxon>Arthropoda</taxon>
        <taxon>Chelicerata</taxon>
        <taxon>Arachnida</taxon>
        <taxon>Araneae</taxon>
        <taxon>Araneomorphae</taxon>
        <taxon>Entelegynae</taxon>
        <taxon>Araneoidea</taxon>
        <taxon>Nephilidae</taxon>
        <taxon>Trichonephila</taxon>
    </lineage>
</organism>
<keyword evidence="3" id="KW-1185">Reference proteome</keyword>
<accession>A0A8X6V536</accession>
<dbReference type="AlphaFoldDB" id="A0A8X6V536"/>
<sequence length="73" mass="8398">MHAYADFSIQKTYRHQPGSNPRPYLLRDSNPGPTKQQSVSLATIPNGERKEIVYQLNAQNRIELSHYTPNFVI</sequence>
<name>A0A8X6V536_TRICX</name>
<evidence type="ECO:0000313" key="3">
    <source>
        <dbReference type="Proteomes" id="UP000887159"/>
    </source>
</evidence>
<protein>
    <submittedName>
        <fullName evidence="2">Uncharacterized protein</fullName>
    </submittedName>
</protein>
<dbReference type="EMBL" id="BMAU01021249">
    <property type="protein sequence ID" value="GFY05137.1"/>
    <property type="molecule type" value="Genomic_DNA"/>
</dbReference>